<feature type="compositionally biased region" description="Basic and acidic residues" evidence="1">
    <location>
        <begin position="23"/>
        <end position="62"/>
    </location>
</feature>
<feature type="region of interest" description="Disordered" evidence="1">
    <location>
        <begin position="1"/>
        <end position="91"/>
    </location>
</feature>
<evidence type="ECO:0000313" key="2">
    <source>
        <dbReference type="EMBL" id="KAK4764216.1"/>
    </source>
</evidence>
<proteinExistence type="predicted"/>
<sequence>MEGEWSDSGSSHSPIELESLQKQLHEKEQKIQELKSRVEAMKLRLQGKRKEEKEGTEARDGDEGSMAASRGEIDKLNEEHHGKKSEEPPKP</sequence>
<reference evidence="2 3" key="1">
    <citation type="journal article" date="2023" name="Hortic Res">
        <title>Pangenome of water caltrop reveals structural variations and asymmetric subgenome divergence after allopolyploidization.</title>
        <authorList>
            <person name="Zhang X."/>
            <person name="Chen Y."/>
            <person name="Wang L."/>
            <person name="Yuan Y."/>
            <person name="Fang M."/>
            <person name="Shi L."/>
            <person name="Lu R."/>
            <person name="Comes H.P."/>
            <person name="Ma Y."/>
            <person name="Chen Y."/>
            <person name="Huang G."/>
            <person name="Zhou Y."/>
            <person name="Zheng Z."/>
            <person name="Qiu Y."/>
        </authorList>
    </citation>
    <scope>NUCLEOTIDE SEQUENCE [LARGE SCALE GENOMIC DNA]</scope>
    <source>
        <tissue evidence="2">Roots</tissue>
    </source>
</reference>
<comment type="caution">
    <text evidence="2">The sequence shown here is derived from an EMBL/GenBank/DDBJ whole genome shotgun (WGS) entry which is preliminary data.</text>
</comment>
<accession>A0AAN7KC96</accession>
<name>A0AAN7KC96_9MYRT</name>
<protein>
    <submittedName>
        <fullName evidence="2">Uncharacterized protein</fullName>
    </submittedName>
</protein>
<keyword evidence="3" id="KW-1185">Reference proteome</keyword>
<gene>
    <name evidence="2" type="ORF">SAY87_013654</name>
</gene>
<evidence type="ECO:0000313" key="3">
    <source>
        <dbReference type="Proteomes" id="UP001345219"/>
    </source>
</evidence>
<organism evidence="2 3">
    <name type="scientific">Trapa incisa</name>
    <dbReference type="NCBI Taxonomy" id="236973"/>
    <lineage>
        <taxon>Eukaryota</taxon>
        <taxon>Viridiplantae</taxon>
        <taxon>Streptophyta</taxon>
        <taxon>Embryophyta</taxon>
        <taxon>Tracheophyta</taxon>
        <taxon>Spermatophyta</taxon>
        <taxon>Magnoliopsida</taxon>
        <taxon>eudicotyledons</taxon>
        <taxon>Gunneridae</taxon>
        <taxon>Pentapetalae</taxon>
        <taxon>rosids</taxon>
        <taxon>malvids</taxon>
        <taxon>Myrtales</taxon>
        <taxon>Lythraceae</taxon>
        <taxon>Trapa</taxon>
    </lineage>
</organism>
<feature type="compositionally biased region" description="Basic and acidic residues" evidence="1">
    <location>
        <begin position="71"/>
        <end position="91"/>
    </location>
</feature>
<dbReference type="AlphaFoldDB" id="A0AAN7KC96"/>
<dbReference type="Proteomes" id="UP001345219">
    <property type="component" value="Chromosome 11"/>
</dbReference>
<evidence type="ECO:0000256" key="1">
    <source>
        <dbReference type="SAM" id="MobiDB-lite"/>
    </source>
</evidence>
<dbReference type="EMBL" id="JAXIOK010000008">
    <property type="protein sequence ID" value="KAK4764216.1"/>
    <property type="molecule type" value="Genomic_DNA"/>
</dbReference>